<feature type="compositionally biased region" description="Low complexity" evidence="4">
    <location>
        <begin position="785"/>
        <end position="801"/>
    </location>
</feature>
<feature type="region of interest" description="Disordered" evidence="4">
    <location>
        <begin position="208"/>
        <end position="238"/>
    </location>
</feature>
<dbReference type="HOGENOM" id="CLU_346345_0_0_1"/>
<dbReference type="PROSITE" id="PS50158">
    <property type="entry name" value="ZF_CCHC"/>
    <property type="match status" value="1"/>
</dbReference>
<dbReference type="GO" id="GO:0003676">
    <property type="term" value="F:nucleic acid binding"/>
    <property type="evidence" value="ECO:0007669"/>
    <property type="project" value="InterPro"/>
</dbReference>
<dbReference type="InterPro" id="IPR001878">
    <property type="entry name" value="Znf_CCHC"/>
</dbReference>
<feature type="compositionally biased region" description="Polar residues" evidence="4">
    <location>
        <begin position="807"/>
        <end position="816"/>
    </location>
</feature>
<dbReference type="SMART" id="SM00343">
    <property type="entry name" value="ZnF_C2HC"/>
    <property type="match status" value="1"/>
</dbReference>
<feature type="domain" description="CCHC-type" evidence="5">
    <location>
        <begin position="468"/>
        <end position="483"/>
    </location>
</feature>
<feature type="region of interest" description="Disordered" evidence="4">
    <location>
        <begin position="779"/>
        <end position="816"/>
    </location>
</feature>
<feature type="compositionally biased region" description="Basic and acidic residues" evidence="4">
    <location>
        <begin position="448"/>
        <end position="457"/>
    </location>
</feature>
<evidence type="ECO:0000256" key="2">
    <source>
        <dbReference type="PROSITE-ProRule" id="PRU00047"/>
    </source>
</evidence>
<dbReference type="RefSeq" id="XP_007389391.1">
    <property type="nucleotide sequence ID" value="XM_007389329.1"/>
</dbReference>
<sequence length="816" mass="93728">HSKERRTFIRGVPSDELDSDEQDAAIQYWKDRKQSENERVKVETPDSFAREIKDATDSREIFIAEKNREVIEAKTALRKAELEMEEYKRRYLQMMARTEDLSSNIEESIETDDDKGAHGRGGADRSALLRQGAAASAASQQLRFRTPDYPFKKELFNSAPTHTVHSASAAVPASVNQVPIGLRPSQNVPASSTLGRTIQRRLANLREATNELERGSAKGKSPPRSVIKPQPPSEYDGKNSLDVFQRFVEEACEYLIEGQVTSKWHVQKLRRYLTKEAEKFYKQSVKIPEDWTIEEFFLDLFNHCFDDGFMGQVRRKFNTWVQKESTVKSFASTLEGLREDLGEEISDFRMNQRLWEGLRDEITECLYHYGLHPDYSSYEVTLASAIQAERAVNNTLHRSSSFSSPTSNTSVPKARKGRSTKVSVNTPKVTINETKATPSPKFVKRQPRKDTPKMSEEERQRHIDNGLCWNCSQAGHLGRNCPERQKTKGATNKPPGKTSYAVRLPLVEDESVEEEDEPVEEEDDPVEIIDELRAHMMNVVYESDTDSSEGSDTEVEESDRSSTLSELVAIYGNHGLIFQNGLDYWGNPPDTEIRPVEPRKPWDHAARAEQLWHDLDYLRTRGIIGTVIHSREMYKRLHNEDHLQCPEEVLNHEMEKEPVFKDRFGDPVQERIERQMIFGISRLPHLWQTWQNEPLVASCMTTTKNDEVVWLINDPLLSRLVFMPMLHIGRQNFDFVGWYQKRTIEFVDLSHKYEKGELDHEDIDYYMEWNENQTATHLEETEIMDGPTGSDHSSSTSSSGGAEDNQPFPQSGNYHT</sequence>
<evidence type="ECO:0000313" key="7">
    <source>
        <dbReference type="Proteomes" id="UP000054196"/>
    </source>
</evidence>
<feature type="compositionally biased region" description="Low complexity" evidence="4">
    <location>
        <begin position="399"/>
        <end position="410"/>
    </location>
</feature>
<keyword evidence="2" id="KW-0479">Metal-binding</keyword>
<evidence type="ECO:0000256" key="3">
    <source>
        <dbReference type="SAM" id="Coils"/>
    </source>
</evidence>
<evidence type="ECO:0000256" key="4">
    <source>
        <dbReference type="SAM" id="MobiDB-lite"/>
    </source>
</evidence>
<gene>
    <name evidence="6" type="ORF">PUNSTDRAFT_139603</name>
</gene>
<dbReference type="Gene3D" id="4.10.60.10">
    <property type="entry name" value="Zinc finger, CCHC-type"/>
    <property type="match status" value="1"/>
</dbReference>
<feature type="region of interest" description="Disordered" evidence="4">
    <location>
        <begin position="1"/>
        <end position="22"/>
    </location>
</feature>
<dbReference type="SUPFAM" id="SSF57756">
    <property type="entry name" value="Retrovirus zinc finger-like domains"/>
    <property type="match status" value="1"/>
</dbReference>
<dbReference type="GeneID" id="18880368"/>
<dbReference type="Proteomes" id="UP000054196">
    <property type="component" value="Unassembled WGS sequence"/>
</dbReference>
<proteinExistence type="predicted"/>
<dbReference type="AlphaFoldDB" id="R7RZ22"/>
<feature type="region of interest" description="Disordered" evidence="4">
    <location>
        <begin position="478"/>
        <end position="501"/>
    </location>
</feature>
<dbReference type="GO" id="GO:0006397">
    <property type="term" value="P:mRNA processing"/>
    <property type="evidence" value="ECO:0007669"/>
    <property type="project" value="UniProtKB-KW"/>
</dbReference>
<dbReference type="GO" id="GO:0008270">
    <property type="term" value="F:zinc ion binding"/>
    <property type="evidence" value="ECO:0007669"/>
    <property type="project" value="UniProtKB-KW"/>
</dbReference>
<dbReference type="Pfam" id="PF00098">
    <property type="entry name" value="zf-CCHC"/>
    <property type="match status" value="1"/>
</dbReference>
<feature type="region of interest" description="Disordered" evidence="4">
    <location>
        <begin position="396"/>
        <end position="457"/>
    </location>
</feature>
<keyword evidence="3" id="KW-0175">Coiled coil</keyword>
<dbReference type="EMBL" id="JH687592">
    <property type="protein sequence ID" value="EIN03380.1"/>
    <property type="molecule type" value="Genomic_DNA"/>
</dbReference>
<evidence type="ECO:0000259" key="5">
    <source>
        <dbReference type="PROSITE" id="PS50158"/>
    </source>
</evidence>
<feature type="coiled-coil region" evidence="3">
    <location>
        <begin position="63"/>
        <end position="97"/>
    </location>
</feature>
<feature type="compositionally biased region" description="Polar residues" evidence="4">
    <location>
        <begin position="420"/>
        <end position="437"/>
    </location>
</feature>
<feature type="non-terminal residue" evidence="6">
    <location>
        <position position="1"/>
    </location>
</feature>
<keyword evidence="7" id="KW-1185">Reference proteome</keyword>
<organism evidence="6 7">
    <name type="scientific">Punctularia strigosozonata (strain HHB-11173)</name>
    <name type="common">White-rot fungus</name>
    <dbReference type="NCBI Taxonomy" id="741275"/>
    <lineage>
        <taxon>Eukaryota</taxon>
        <taxon>Fungi</taxon>
        <taxon>Dikarya</taxon>
        <taxon>Basidiomycota</taxon>
        <taxon>Agaricomycotina</taxon>
        <taxon>Agaricomycetes</taxon>
        <taxon>Corticiales</taxon>
        <taxon>Punctulariaceae</taxon>
        <taxon>Punctularia</taxon>
    </lineage>
</organism>
<dbReference type="eggNOG" id="ENOG502SNFU">
    <property type="taxonomic scope" value="Eukaryota"/>
</dbReference>
<dbReference type="InterPro" id="IPR036875">
    <property type="entry name" value="Znf_CCHC_sf"/>
</dbReference>
<keyword evidence="2" id="KW-0862">Zinc</keyword>
<dbReference type="KEGG" id="psq:PUNSTDRAFT_139603"/>
<dbReference type="OrthoDB" id="3267748at2759"/>
<evidence type="ECO:0000313" key="6">
    <source>
        <dbReference type="EMBL" id="EIN03380.1"/>
    </source>
</evidence>
<keyword evidence="1" id="KW-0507">mRNA processing</keyword>
<accession>R7RZ22</accession>
<keyword evidence="2" id="KW-0863">Zinc-finger</keyword>
<protein>
    <recommendedName>
        <fullName evidence="5">CCHC-type domain-containing protein</fullName>
    </recommendedName>
</protein>
<name>R7RZ22_PUNST</name>
<evidence type="ECO:0000256" key="1">
    <source>
        <dbReference type="ARBA" id="ARBA00022664"/>
    </source>
</evidence>
<reference evidence="7" key="1">
    <citation type="journal article" date="2012" name="Science">
        <title>The Paleozoic origin of enzymatic lignin decomposition reconstructed from 31 fungal genomes.</title>
        <authorList>
            <person name="Floudas D."/>
            <person name="Binder M."/>
            <person name="Riley R."/>
            <person name="Barry K."/>
            <person name="Blanchette R.A."/>
            <person name="Henrissat B."/>
            <person name="Martinez A.T."/>
            <person name="Otillar R."/>
            <person name="Spatafora J.W."/>
            <person name="Yadav J.S."/>
            <person name="Aerts A."/>
            <person name="Benoit I."/>
            <person name="Boyd A."/>
            <person name="Carlson A."/>
            <person name="Copeland A."/>
            <person name="Coutinho P.M."/>
            <person name="de Vries R.P."/>
            <person name="Ferreira P."/>
            <person name="Findley K."/>
            <person name="Foster B."/>
            <person name="Gaskell J."/>
            <person name="Glotzer D."/>
            <person name="Gorecki P."/>
            <person name="Heitman J."/>
            <person name="Hesse C."/>
            <person name="Hori C."/>
            <person name="Igarashi K."/>
            <person name="Jurgens J.A."/>
            <person name="Kallen N."/>
            <person name="Kersten P."/>
            <person name="Kohler A."/>
            <person name="Kuees U."/>
            <person name="Kumar T.K.A."/>
            <person name="Kuo A."/>
            <person name="LaButti K."/>
            <person name="Larrondo L.F."/>
            <person name="Lindquist E."/>
            <person name="Ling A."/>
            <person name="Lombard V."/>
            <person name="Lucas S."/>
            <person name="Lundell T."/>
            <person name="Martin R."/>
            <person name="McLaughlin D.J."/>
            <person name="Morgenstern I."/>
            <person name="Morin E."/>
            <person name="Murat C."/>
            <person name="Nagy L.G."/>
            <person name="Nolan M."/>
            <person name="Ohm R.A."/>
            <person name="Patyshakuliyeva A."/>
            <person name="Rokas A."/>
            <person name="Ruiz-Duenas F.J."/>
            <person name="Sabat G."/>
            <person name="Salamov A."/>
            <person name="Samejima M."/>
            <person name="Schmutz J."/>
            <person name="Slot J.C."/>
            <person name="St John F."/>
            <person name="Stenlid J."/>
            <person name="Sun H."/>
            <person name="Sun S."/>
            <person name="Syed K."/>
            <person name="Tsang A."/>
            <person name="Wiebenga A."/>
            <person name="Young D."/>
            <person name="Pisabarro A."/>
            <person name="Eastwood D.C."/>
            <person name="Martin F."/>
            <person name="Cullen D."/>
            <person name="Grigoriev I.V."/>
            <person name="Hibbett D.S."/>
        </authorList>
    </citation>
    <scope>NUCLEOTIDE SEQUENCE [LARGE SCALE GENOMIC DNA]</scope>
    <source>
        <strain evidence="7">HHB-11173 SS5</strain>
    </source>
</reference>